<gene>
    <name evidence="7" type="ORF">SAMN06265339_1410</name>
</gene>
<dbReference type="Gene3D" id="3.40.50.150">
    <property type="entry name" value="Vaccinia Virus protein VP39"/>
    <property type="match status" value="1"/>
</dbReference>
<keyword evidence="2 4" id="KW-0808">Transferase</keyword>
<dbReference type="PANTHER" id="PTHR11061">
    <property type="entry name" value="RNA M5U METHYLTRANSFERASE"/>
    <property type="match status" value="1"/>
</dbReference>
<dbReference type="InterPro" id="IPR029063">
    <property type="entry name" value="SAM-dependent_MTases_sf"/>
</dbReference>
<dbReference type="Proteomes" id="UP001157911">
    <property type="component" value="Unassembled WGS sequence"/>
</dbReference>
<evidence type="ECO:0000313" key="8">
    <source>
        <dbReference type="Proteomes" id="UP001157911"/>
    </source>
</evidence>
<dbReference type="Pfam" id="PF05958">
    <property type="entry name" value="tRNA_U5-meth_tr"/>
    <property type="match status" value="1"/>
</dbReference>
<dbReference type="Gene3D" id="2.40.50.1070">
    <property type="match status" value="1"/>
</dbReference>
<proteinExistence type="inferred from homology"/>
<feature type="binding site" evidence="4">
    <location>
        <position position="265"/>
    </location>
    <ligand>
        <name>S-adenosyl-L-methionine</name>
        <dbReference type="ChEBI" id="CHEBI:59789"/>
    </ligand>
</feature>
<dbReference type="RefSeq" id="WP_283400859.1">
    <property type="nucleotide sequence ID" value="NZ_FXUB01000004.1"/>
</dbReference>
<dbReference type="InterPro" id="IPR002792">
    <property type="entry name" value="TRAM_dom"/>
</dbReference>
<feature type="active site" description="Nucleophile" evidence="4">
    <location>
        <position position="389"/>
    </location>
</feature>
<accession>A0ABY1NQM2</accession>
<evidence type="ECO:0000313" key="7">
    <source>
        <dbReference type="EMBL" id="SMP15738.1"/>
    </source>
</evidence>
<dbReference type="SUPFAM" id="SSF53335">
    <property type="entry name" value="S-adenosyl-L-methionine-dependent methyltransferases"/>
    <property type="match status" value="1"/>
</dbReference>
<feature type="active site" evidence="5">
    <location>
        <position position="389"/>
    </location>
</feature>
<comment type="similarity">
    <text evidence="4">Belongs to the class I-like SAM-binding methyltransferase superfamily. RNA M5U methyltransferase family.</text>
</comment>
<dbReference type="InterPro" id="IPR012340">
    <property type="entry name" value="NA-bd_OB-fold"/>
</dbReference>
<dbReference type="SUPFAM" id="SSF50249">
    <property type="entry name" value="Nucleic acid-binding proteins"/>
    <property type="match status" value="1"/>
</dbReference>
<feature type="domain" description="TRAM" evidence="6">
    <location>
        <begin position="1"/>
        <end position="60"/>
    </location>
</feature>
<keyword evidence="8" id="KW-1185">Reference proteome</keyword>
<keyword evidence="1 4" id="KW-0489">Methyltransferase</keyword>
<feature type="binding site" evidence="4">
    <location>
        <position position="361"/>
    </location>
    <ligand>
        <name>S-adenosyl-L-methionine</name>
        <dbReference type="ChEBI" id="CHEBI:59789"/>
    </ligand>
</feature>
<evidence type="ECO:0000256" key="3">
    <source>
        <dbReference type="ARBA" id="ARBA00022691"/>
    </source>
</evidence>
<dbReference type="InterPro" id="IPR030390">
    <property type="entry name" value="MeTrfase_TrmA_AS"/>
</dbReference>
<evidence type="ECO:0000256" key="4">
    <source>
        <dbReference type="PROSITE-ProRule" id="PRU01024"/>
    </source>
</evidence>
<dbReference type="InterPro" id="IPR010280">
    <property type="entry name" value="U5_MeTrfase_fam"/>
</dbReference>
<dbReference type="PROSITE" id="PS51687">
    <property type="entry name" value="SAM_MT_RNA_M5U"/>
    <property type="match status" value="1"/>
</dbReference>
<keyword evidence="3 4" id="KW-0949">S-adenosyl-L-methionine</keyword>
<feature type="binding site" evidence="4">
    <location>
        <position position="294"/>
    </location>
    <ligand>
        <name>S-adenosyl-L-methionine</name>
        <dbReference type="ChEBI" id="CHEBI:59789"/>
    </ligand>
</feature>
<feature type="binding site" evidence="4">
    <location>
        <position position="315"/>
    </location>
    <ligand>
        <name>S-adenosyl-L-methionine</name>
        <dbReference type="ChEBI" id="CHEBI:59789"/>
    </ligand>
</feature>
<evidence type="ECO:0000256" key="2">
    <source>
        <dbReference type="ARBA" id="ARBA00022679"/>
    </source>
</evidence>
<name>A0ABY1NQM2_9BACT</name>
<protein>
    <submittedName>
        <fullName evidence="7">23S rRNA (Uracil1939-C5)-methyltransferase</fullName>
    </submittedName>
</protein>
<dbReference type="InterPro" id="IPR030391">
    <property type="entry name" value="MeTrfase_TrmA_CS"/>
</dbReference>
<dbReference type="CDD" id="cd02440">
    <property type="entry name" value="AdoMet_MTases"/>
    <property type="match status" value="1"/>
</dbReference>
<evidence type="ECO:0000259" key="6">
    <source>
        <dbReference type="PROSITE" id="PS50926"/>
    </source>
</evidence>
<dbReference type="EMBL" id="FXUB01000004">
    <property type="protein sequence ID" value="SMP15738.1"/>
    <property type="molecule type" value="Genomic_DNA"/>
</dbReference>
<evidence type="ECO:0000256" key="1">
    <source>
        <dbReference type="ARBA" id="ARBA00022603"/>
    </source>
</evidence>
<evidence type="ECO:0000256" key="5">
    <source>
        <dbReference type="PROSITE-ProRule" id="PRU10015"/>
    </source>
</evidence>
<sequence>MLGRQERTFKLSIEKLVYGGKGLGRYNGRAVFVPMVAPNDVVIVEETARKSGYSEAKVVKLLNKSEFRTRPLCPYFGKCGGCDWQHVKYEHQVRFKREIVEENLQKIGKIRKPNIDEVVPSPSPWYYRNRAQLKVKSGRVGFFAKGTHNVIDIDRCYLLKKEIHDVMPKLKKLLKFLPTEPSDFHIYCSSKSEVLLKIVYPGKFKKVEISLENVREILELNVVGFGIYKSGSDGYPERIKFFGRDFTYENVGKFKFRVSADSFFQVNEFQVENLIDRVSRAAMEYQYMLAGDLYCGVGTFTIPVGRYVHRAFGVEANFSAISDALYNKDINGLRNVTFYCKPTEEALDILREYSPDFIVLDPPRSGLTQKVLKEIANLPRLKKIVYVSCNPSTLARDVALFHQFGINMEKAKVIDMFPQTYHVETIAYLRKVR</sequence>
<reference evidence="7 8" key="1">
    <citation type="submission" date="2017-05" db="EMBL/GenBank/DDBJ databases">
        <authorList>
            <person name="Varghese N."/>
            <person name="Submissions S."/>
        </authorList>
    </citation>
    <scope>NUCLEOTIDE SEQUENCE [LARGE SCALE GENOMIC DNA]</scope>
    <source>
        <strain evidence="7 8">DSM 15522</strain>
    </source>
</reference>
<dbReference type="Gene3D" id="2.40.50.140">
    <property type="entry name" value="Nucleic acid-binding proteins"/>
    <property type="match status" value="1"/>
</dbReference>
<dbReference type="PROSITE" id="PS01230">
    <property type="entry name" value="TRMA_1"/>
    <property type="match status" value="1"/>
</dbReference>
<dbReference type="PROSITE" id="PS50926">
    <property type="entry name" value="TRAM"/>
    <property type="match status" value="1"/>
</dbReference>
<comment type="caution">
    <text evidence="7">The sequence shown here is derived from an EMBL/GenBank/DDBJ whole genome shotgun (WGS) entry which is preliminary data.</text>
</comment>
<organism evidence="7 8">
    <name type="scientific">Desulfurobacterium pacificum</name>
    <dbReference type="NCBI Taxonomy" id="240166"/>
    <lineage>
        <taxon>Bacteria</taxon>
        <taxon>Pseudomonadati</taxon>
        <taxon>Aquificota</taxon>
        <taxon>Aquificia</taxon>
        <taxon>Desulfurobacteriales</taxon>
        <taxon>Desulfurobacteriaceae</taxon>
        <taxon>Desulfurobacterium</taxon>
    </lineage>
</organism>
<dbReference type="PANTHER" id="PTHR11061:SF30">
    <property type="entry name" value="TRNA (URACIL(54)-C(5))-METHYLTRANSFERASE"/>
    <property type="match status" value="1"/>
</dbReference>
<dbReference type="PROSITE" id="PS01231">
    <property type="entry name" value="TRMA_2"/>
    <property type="match status" value="1"/>
</dbReference>